<accession>A0A1G2P0B5</accession>
<dbReference type="GO" id="GO:0006313">
    <property type="term" value="P:DNA transposition"/>
    <property type="evidence" value="ECO:0007669"/>
    <property type="project" value="InterPro"/>
</dbReference>
<dbReference type="Pfam" id="PF01797">
    <property type="entry name" value="Y1_Tnp"/>
    <property type="match status" value="1"/>
</dbReference>
<dbReference type="InterPro" id="IPR036515">
    <property type="entry name" value="Transposase_17_sf"/>
</dbReference>
<dbReference type="GO" id="GO:0004803">
    <property type="term" value="F:transposase activity"/>
    <property type="evidence" value="ECO:0007669"/>
    <property type="project" value="InterPro"/>
</dbReference>
<dbReference type="GO" id="GO:0003677">
    <property type="term" value="F:DNA binding"/>
    <property type="evidence" value="ECO:0007669"/>
    <property type="project" value="InterPro"/>
</dbReference>
<protein>
    <submittedName>
        <fullName evidence="2">Transposase</fullName>
    </submittedName>
</protein>
<dbReference type="AlphaFoldDB" id="A0A1G2P0B5"/>
<organism evidence="2 3">
    <name type="scientific">Candidatus Taylorbacteria bacterium RIFCSPLOWO2_02_FULL_46_40</name>
    <dbReference type="NCBI Taxonomy" id="1802329"/>
    <lineage>
        <taxon>Bacteria</taxon>
        <taxon>Candidatus Tayloriibacteriota</taxon>
    </lineage>
</organism>
<dbReference type="InterPro" id="IPR002686">
    <property type="entry name" value="Transposase_17"/>
</dbReference>
<name>A0A1G2P0B5_9BACT</name>
<dbReference type="Proteomes" id="UP000176429">
    <property type="component" value="Unassembled WGS sequence"/>
</dbReference>
<comment type="caution">
    <text evidence="2">The sequence shown here is derived from an EMBL/GenBank/DDBJ whole genome shotgun (WGS) entry which is preliminary data.</text>
</comment>
<sequence length="151" mass="17811">MSEHVYKQHNKSLLLYHIVCPIKYRRKVITESVEKTLRTICIEIGKRYEINFVEIGLEEYHTHFLVQSVPTLSPEQIVQVIKSITGRELFKQHPEVKKFLWGGHFWTAGYYVNTVGQYANEIVIQQYVKNQGRKEYKQIHHAQLSLFHGLA</sequence>
<evidence type="ECO:0000313" key="2">
    <source>
        <dbReference type="EMBL" id="OHA41758.1"/>
    </source>
</evidence>
<dbReference type="SMART" id="SM01321">
    <property type="entry name" value="Y1_Tnp"/>
    <property type="match status" value="1"/>
</dbReference>
<dbReference type="Gene3D" id="3.30.70.1290">
    <property type="entry name" value="Transposase IS200-like"/>
    <property type="match status" value="1"/>
</dbReference>
<dbReference type="PANTHER" id="PTHR33360">
    <property type="entry name" value="TRANSPOSASE FOR INSERTION SEQUENCE ELEMENT IS200"/>
    <property type="match status" value="1"/>
</dbReference>
<evidence type="ECO:0000313" key="3">
    <source>
        <dbReference type="Proteomes" id="UP000176429"/>
    </source>
</evidence>
<reference evidence="2 3" key="1">
    <citation type="journal article" date="2016" name="Nat. Commun.">
        <title>Thousands of microbial genomes shed light on interconnected biogeochemical processes in an aquifer system.</title>
        <authorList>
            <person name="Anantharaman K."/>
            <person name="Brown C.T."/>
            <person name="Hug L.A."/>
            <person name="Sharon I."/>
            <person name="Castelle C.J."/>
            <person name="Probst A.J."/>
            <person name="Thomas B.C."/>
            <person name="Singh A."/>
            <person name="Wilkins M.J."/>
            <person name="Karaoz U."/>
            <person name="Brodie E.L."/>
            <person name="Williams K.H."/>
            <person name="Hubbard S.S."/>
            <person name="Banfield J.F."/>
        </authorList>
    </citation>
    <scope>NUCLEOTIDE SEQUENCE [LARGE SCALE GENOMIC DNA]</scope>
</reference>
<evidence type="ECO:0000259" key="1">
    <source>
        <dbReference type="SMART" id="SM01321"/>
    </source>
</evidence>
<proteinExistence type="predicted"/>
<dbReference type="EMBL" id="MHSH01000019">
    <property type="protein sequence ID" value="OHA41758.1"/>
    <property type="molecule type" value="Genomic_DNA"/>
</dbReference>
<dbReference type="PANTHER" id="PTHR33360:SF2">
    <property type="entry name" value="TRANSPOSASE FOR INSERTION SEQUENCE ELEMENT IS200"/>
    <property type="match status" value="1"/>
</dbReference>
<dbReference type="NCBIfam" id="NF033573">
    <property type="entry name" value="transpos_IS200"/>
    <property type="match status" value="1"/>
</dbReference>
<dbReference type="SUPFAM" id="SSF143422">
    <property type="entry name" value="Transposase IS200-like"/>
    <property type="match status" value="1"/>
</dbReference>
<feature type="domain" description="Transposase IS200-like" evidence="1">
    <location>
        <begin position="11"/>
        <end position="131"/>
    </location>
</feature>
<gene>
    <name evidence="2" type="ORF">A3H68_00950</name>
</gene>